<protein>
    <submittedName>
        <fullName evidence="1">Uncharacterized protein</fullName>
    </submittedName>
</protein>
<dbReference type="Proteomes" id="UP001060085">
    <property type="component" value="Linkage Group LG06"/>
</dbReference>
<accession>A0ACC0A743</accession>
<keyword evidence="2" id="KW-1185">Reference proteome</keyword>
<sequence length="200" mass="23150">MFSTAESSKGPAGNNPSNNFMPFAAAKRRSNEINMDDHPNISKIMRRTSSSIIWQLLFFLIALFLILPTSQATGRSAHKLKRVVLTNNHTNYLSVRCFSFDTEFKAQHLKSMQKYTFTFPVRTVFPSATMFNCSTNMGVFVAYKYDYQCADPKYDSCDWIYDEDRTYHWIPKTQIWEAVDYSPNYESLVRGGIIKGYYTN</sequence>
<evidence type="ECO:0000313" key="2">
    <source>
        <dbReference type="Proteomes" id="UP001060085"/>
    </source>
</evidence>
<dbReference type="EMBL" id="CM044706">
    <property type="protein sequence ID" value="KAI5656419.1"/>
    <property type="molecule type" value="Genomic_DNA"/>
</dbReference>
<reference evidence="2" key="1">
    <citation type="journal article" date="2023" name="Nat. Plants">
        <title>Single-cell RNA sequencing provides a high-resolution roadmap for understanding the multicellular compartmentation of specialized metabolism.</title>
        <authorList>
            <person name="Sun S."/>
            <person name="Shen X."/>
            <person name="Li Y."/>
            <person name="Li Y."/>
            <person name="Wang S."/>
            <person name="Li R."/>
            <person name="Zhang H."/>
            <person name="Shen G."/>
            <person name="Guo B."/>
            <person name="Wei J."/>
            <person name="Xu J."/>
            <person name="St-Pierre B."/>
            <person name="Chen S."/>
            <person name="Sun C."/>
        </authorList>
    </citation>
    <scope>NUCLEOTIDE SEQUENCE [LARGE SCALE GENOMIC DNA]</scope>
</reference>
<gene>
    <name evidence="1" type="ORF">M9H77_25212</name>
</gene>
<organism evidence="1 2">
    <name type="scientific">Catharanthus roseus</name>
    <name type="common">Madagascar periwinkle</name>
    <name type="synonym">Vinca rosea</name>
    <dbReference type="NCBI Taxonomy" id="4058"/>
    <lineage>
        <taxon>Eukaryota</taxon>
        <taxon>Viridiplantae</taxon>
        <taxon>Streptophyta</taxon>
        <taxon>Embryophyta</taxon>
        <taxon>Tracheophyta</taxon>
        <taxon>Spermatophyta</taxon>
        <taxon>Magnoliopsida</taxon>
        <taxon>eudicotyledons</taxon>
        <taxon>Gunneridae</taxon>
        <taxon>Pentapetalae</taxon>
        <taxon>asterids</taxon>
        <taxon>lamiids</taxon>
        <taxon>Gentianales</taxon>
        <taxon>Apocynaceae</taxon>
        <taxon>Rauvolfioideae</taxon>
        <taxon>Vinceae</taxon>
        <taxon>Catharanthinae</taxon>
        <taxon>Catharanthus</taxon>
    </lineage>
</organism>
<name>A0ACC0A743_CATRO</name>
<evidence type="ECO:0000313" key="1">
    <source>
        <dbReference type="EMBL" id="KAI5656419.1"/>
    </source>
</evidence>
<proteinExistence type="predicted"/>
<comment type="caution">
    <text evidence="1">The sequence shown here is derived from an EMBL/GenBank/DDBJ whole genome shotgun (WGS) entry which is preliminary data.</text>
</comment>